<feature type="domain" description="Carrier" evidence="1">
    <location>
        <begin position="8"/>
        <end position="70"/>
    </location>
</feature>
<comment type="caution">
    <text evidence="2">The sequence shown here is derived from an EMBL/GenBank/DDBJ whole genome shotgun (WGS) entry which is preliminary data.</text>
</comment>
<sequence>MEHNKFFEKMAEILDVSRESMDSNMTLDRETWDSLAVLGTIALIDEVYDVTLPVRKLNKCATIKEILDLIEQELAEA</sequence>
<dbReference type="AlphaFoldDB" id="A0A645I1T1"/>
<proteinExistence type="predicted"/>
<dbReference type="EMBL" id="VSSQ01104902">
    <property type="protein sequence ID" value="MPN45198.1"/>
    <property type="molecule type" value="Genomic_DNA"/>
</dbReference>
<dbReference type="Gene3D" id="1.10.1200.10">
    <property type="entry name" value="ACP-like"/>
    <property type="match status" value="1"/>
</dbReference>
<reference evidence="2" key="1">
    <citation type="submission" date="2019-08" db="EMBL/GenBank/DDBJ databases">
        <authorList>
            <person name="Kucharzyk K."/>
            <person name="Murdoch R.W."/>
            <person name="Higgins S."/>
            <person name="Loffler F."/>
        </authorList>
    </citation>
    <scope>NUCLEOTIDE SEQUENCE</scope>
</reference>
<name>A0A645I1T1_9ZZZZ</name>
<accession>A0A645I1T1</accession>
<evidence type="ECO:0000313" key="2">
    <source>
        <dbReference type="EMBL" id="MPN45198.1"/>
    </source>
</evidence>
<protein>
    <recommendedName>
        <fullName evidence="1">Carrier domain-containing protein</fullName>
    </recommendedName>
</protein>
<evidence type="ECO:0000259" key="1">
    <source>
        <dbReference type="Pfam" id="PF00550"/>
    </source>
</evidence>
<dbReference type="InterPro" id="IPR036736">
    <property type="entry name" value="ACP-like_sf"/>
</dbReference>
<dbReference type="InterPro" id="IPR009081">
    <property type="entry name" value="PP-bd_ACP"/>
</dbReference>
<dbReference type="SUPFAM" id="SSF47336">
    <property type="entry name" value="ACP-like"/>
    <property type="match status" value="1"/>
</dbReference>
<organism evidence="2">
    <name type="scientific">bioreactor metagenome</name>
    <dbReference type="NCBI Taxonomy" id="1076179"/>
    <lineage>
        <taxon>unclassified sequences</taxon>
        <taxon>metagenomes</taxon>
        <taxon>ecological metagenomes</taxon>
    </lineage>
</organism>
<dbReference type="Pfam" id="PF00550">
    <property type="entry name" value="PP-binding"/>
    <property type="match status" value="1"/>
</dbReference>
<gene>
    <name evidence="2" type="ORF">SDC9_192765</name>
</gene>